<name>A0A2A5T148_9GAMM</name>
<keyword evidence="2" id="KW-1185">Reference proteome</keyword>
<evidence type="ECO:0000313" key="2">
    <source>
        <dbReference type="Proteomes" id="UP000219020"/>
    </source>
</evidence>
<dbReference type="AlphaFoldDB" id="A0A2A5T148"/>
<dbReference type="EMBL" id="NBYY01000029">
    <property type="protein sequence ID" value="PCS21850.1"/>
    <property type="molecule type" value="Genomic_DNA"/>
</dbReference>
<dbReference type="Proteomes" id="UP000219020">
    <property type="component" value="Unassembled WGS sequence"/>
</dbReference>
<gene>
    <name evidence="1" type="ORF">BTN49_2536</name>
</gene>
<accession>A0A2A5T148</accession>
<evidence type="ECO:0000313" key="1">
    <source>
        <dbReference type="EMBL" id="PCS21850.1"/>
    </source>
</evidence>
<comment type="caution">
    <text evidence="1">The sequence shown here is derived from an EMBL/GenBank/DDBJ whole genome shotgun (WGS) entry which is preliminary data.</text>
</comment>
<organism evidence="1 2">
    <name type="scientific">Candidatus Enterovibrio escicola</name>
    <dbReference type="NCBI Taxonomy" id="1927127"/>
    <lineage>
        <taxon>Bacteria</taxon>
        <taxon>Pseudomonadati</taxon>
        <taxon>Pseudomonadota</taxon>
        <taxon>Gammaproteobacteria</taxon>
        <taxon>Vibrionales</taxon>
        <taxon>Vibrionaceae</taxon>
        <taxon>Enterovibrio</taxon>
    </lineage>
</organism>
<reference evidence="2" key="1">
    <citation type="submission" date="2017-04" db="EMBL/GenBank/DDBJ databases">
        <title>Genome evolution of the luminous symbionts of deep sea anglerfish.</title>
        <authorList>
            <person name="Hendry T.A."/>
        </authorList>
    </citation>
    <scope>NUCLEOTIDE SEQUENCE [LARGE SCALE GENOMIC DNA]</scope>
</reference>
<protein>
    <submittedName>
        <fullName evidence="1">Uncharacterized protein</fullName>
    </submittedName>
</protein>
<proteinExistence type="predicted"/>
<sequence>MVRQYRLAIHRWELNFYNICIHHVLSALKNDGGAIYSTRQ</sequence>